<dbReference type="Pfam" id="PF02672">
    <property type="entry name" value="CP12"/>
    <property type="match status" value="1"/>
</dbReference>
<proteinExistence type="predicted"/>
<dbReference type="AlphaFoldDB" id="A0A833R0I5"/>
<dbReference type="PANTHER" id="PTHR33921">
    <property type="entry name" value="CALVIN CYCLE PROTEIN CP12-2, CHLOROPLASTIC"/>
    <property type="match status" value="1"/>
</dbReference>
<evidence type="ECO:0000313" key="4">
    <source>
        <dbReference type="EMBL" id="KAF3331248.1"/>
    </source>
</evidence>
<keyword evidence="1" id="KW-1015">Disulfide bond</keyword>
<feature type="domain" description="CP12" evidence="3">
    <location>
        <begin position="55"/>
        <end position="130"/>
    </location>
</feature>
<feature type="disulfide bond" evidence="1">
    <location>
        <begin position="116"/>
        <end position="125"/>
    </location>
</feature>
<dbReference type="OrthoDB" id="4362at2759"/>
<evidence type="ECO:0000259" key="3">
    <source>
        <dbReference type="SMART" id="SM01093"/>
    </source>
</evidence>
<evidence type="ECO:0000313" key="5">
    <source>
        <dbReference type="Proteomes" id="UP000623129"/>
    </source>
</evidence>
<protein>
    <submittedName>
        <fullName evidence="4">Calvin cycle protein CP12-3</fullName>
    </submittedName>
</protein>
<gene>
    <name evidence="4" type="ORF">FCM35_KLT04602</name>
</gene>
<sequence length="130" mass="14215">MASSISISSNYRCFSSRSGLLTTLRDPRRPALSAQVSAAGGKKRYKGTVKREEALSEMIEKKVAEAIETCEGDEGQKVSEGCRVAWDEVEEVSQAKADLRRRMNDSGGADPLESFCQGNPDSDECLVYDD</sequence>
<dbReference type="Proteomes" id="UP000623129">
    <property type="component" value="Unassembled WGS sequence"/>
</dbReference>
<feature type="compositionally biased region" description="Acidic residues" evidence="2">
    <location>
        <begin position="121"/>
        <end position="130"/>
    </location>
</feature>
<organism evidence="4 5">
    <name type="scientific">Carex littledalei</name>
    <dbReference type="NCBI Taxonomy" id="544730"/>
    <lineage>
        <taxon>Eukaryota</taxon>
        <taxon>Viridiplantae</taxon>
        <taxon>Streptophyta</taxon>
        <taxon>Embryophyta</taxon>
        <taxon>Tracheophyta</taxon>
        <taxon>Spermatophyta</taxon>
        <taxon>Magnoliopsida</taxon>
        <taxon>Liliopsida</taxon>
        <taxon>Poales</taxon>
        <taxon>Cyperaceae</taxon>
        <taxon>Cyperoideae</taxon>
        <taxon>Cariceae</taxon>
        <taxon>Carex</taxon>
        <taxon>Carex subgen. Euthyceras</taxon>
    </lineage>
</organism>
<dbReference type="InterPro" id="IPR039314">
    <property type="entry name" value="CP12-like"/>
</dbReference>
<dbReference type="PANTHER" id="PTHR33921:SF16">
    <property type="entry name" value="CALVIN CYCLE PROTEIN CP12-3, CHLOROPLASTIC"/>
    <property type="match status" value="1"/>
</dbReference>
<feature type="disulfide bond" evidence="1">
    <location>
        <begin position="70"/>
        <end position="82"/>
    </location>
</feature>
<dbReference type="GO" id="GO:0080153">
    <property type="term" value="P:negative regulation of reductive pentose-phosphate cycle"/>
    <property type="evidence" value="ECO:0007669"/>
    <property type="project" value="TreeGrafter"/>
</dbReference>
<name>A0A833R0I5_9POAL</name>
<accession>A0A833R0I5</accession>
<feature type="region of interest" description="Disordered" evidence="2">
    <location>
        <begin position="101"/>
        <end position="130"/>
    </location>
</feature>
<keyword evidence="5" id="KW-1185">Reference proteome</keyword>
<reference evidence="4" key="1">
    <citation type="submission" date="2020-01" db="EMBL/GenBank/DDBJ databases">
        <title>Genome sequence of Kobresia littledalei, the first chromosome-level genome in the family Cyperaceae.</title>
        <authorList>
            <person name="Qu G."/>
        </authorList>
    </citation>
    <scope>NUCLEOTIDE SEQUENCE</scope>
    <source>
        <strain evidence="4">C.B.Clarke</strain>
        <tissue evidence="4">Leaf</tissue>
    </source>
</reference>
<dbReference type="EMBL" id="SWLB01000013">
    <property type="protein sequence ID" value="KAF3331248.1"/>
    <property type="molecule type" value="Genomic_DNA"/>
</dbReference>
<dbReference type="SMART" id="SM01093">
    <property type="entry name" value="CP12"/>
    <property type="match status" value="1"/>
</dbReference>
<comment type="caution">
    <text evidence="4">The sequence shown here is derived from an EMBL/GenBank/DDBJ whole genome shotgun (WGS) entry which is preliminary data.</text>
</comment>
<dbReference type="GO" id="GO:0009507">
    <property type="term" value="C:chloroplast"/>
    <property type="evidence" value="ECO:0007669"/>
    <property type="project" value="TreeGrafter"/>
</dbReference>
<dbReference type="InterPro" id="IPR003823">
    <property type="entry name" value="CP12_dom"/>
</dbReference>
<evidence type="ECO:0000256" key="1">
    <source>
        <dbReference type="PIRSR" id="PIRSR639314-50"/>
    </source>
</evidence>
<evidence type="ECO:0000256" key="2">
    <source>
        <dbReference type="SAM" id="MobiDB-lite"/>
    </source>
</evidence>